<name>A0A673B9Q2_9TELE</name>
<protein>
    <recommendedName>
        <fullName evidence="4">HAUS augmin-like complex, subunit 5</fullName>
    </recommendedName>
</protein>
<proteinExistence type="predicted"/>
<dbReference type="Ensembl" id="ENSSORT00005039024.1">
    <property type="protein sequence ID" value="ENSSORP00005038034.1"/>
    <property type="gene ID" value="ENSSORG00005017834.1"/>
</dbReference>
<dbReference type="Pfam" id="PF14817">
    <property type="entry name" value="HAUS5"/>
    <property type="match status" value="2"/>
</dbReference>
<evidence type="ECO:0000256" key="1">
    <source>
        <dbReference type="SAM" id="Coils"/>
    </source>
</evidence>
<dbReference type="InterPro" id="IPR026215">
    <property type="entry name" value="HAUS5_metazoa"/>
</dbReference>
<reference evidence="2" key="3">
    <citation type="submission" date="2025-09" db="UniProtKB">
        <authorList>
            <consortium name="Ensembl"/>
        </authorList>
    </citation>
    <scope>IDENTIFICATION</scope>
</reference>
<dbReference type="Proteomes" id="UP000472271">
    <property type="component" value="Chromosome 4"/>
</dbReference>
<reference evidence="2" key="2">
    <citation type="submission" date="2025-08" db="UniProtKB">
        <authorList>
            <consortium name="Ensembl"/>
        </authorList>
    </citation>
    <scope>IDENTIFICATION</scope>
</reference>
<gene>
    <name evidence="2" type="primary">haus5</name>
</gene>
<evidence type="ECO:0008006" key="4">
    <source>
        <dbReference type="Google" id="ProtNLM"/>
    </source>
</evidence>
<dbReference type="GO" id="GO:0005813">
    <property type="term" value="C:centrosome"/>
    <property type="evidence" value="ECO:0007669"/>
    <property type="project" value="TreeGrafter"/>
</dbReference>
<dbReference type="PANTHER" id="PTHR28588:SF1">
    <property type="entry name" value="HAUS AUGMIN-LIKE COMPLEX SUBUNIT 5"/>
    <property type="match status" value="1"/>
</dbReference>
<feature type="coiled-coil region" evidence="1">
    <location>
        <begin position="317"/>
        <end position="348"/>
    </location>
</feature>
<dbReference type="GO" id="GO:0070652">
    <property type="term" value="C:HAUS complex"/>
    <property type="evidence" value="ECO:0007669"/>
    <property type="project" value="InterPro"/>
</dbReference>
<feature type="coiled-coil region" evidence="1">
    <location>
        <begin position="74"/>
        <end position="101"/>
    </location>
</feature>
<evidence type="ECO:0000313" key="2">
    <source>
        <dbReference type="Ensembl" id="ENSSORP00005038034.1"/>
    </source>
</evidence>
<dbReference type="PRINTS" id="PR02091">
    <property type="entry name" value="HAUSAUGMINL5"/>
</dbReference>
<sequence>MADRNLVQELKRWATEEFNLPPDSLPNDNYFKTLCVGAGKSIWKYVVQHLFQQRNVRLMRGNLKWYPFCEAAKQRELQKNIEQLKGEISHLDSQISGTEEQLAAQEQSISCTWEQVEDNQWRELLLQSFRQQCIKDQMKLSDDTEKISGHSKVLEHLTRKAEIDVLFESKSLSSSGSDSLNSKATAEAQVLREVRGLCDDRVHFYQSLQESGLKTEMSHKQRDAVFQYWLSAVENLLCGFPPNQVLSALQYLASREQKELEEKLASLDVTQDATALQLRYESDHLLDISAEEADDLPPVKTLLQAAWEEVEQSLVELAQTRSRVLQLRNQLQTHKKEVEQEVSGFSEELHDALALSTLEMELRCVMQAVASDYIRDWCIQMDQQVRSRQEALKNLHSQWERIQNFRQLALRQEQIRGLIKGNSMAKMELIRLHRELQEFVQRKLVSQFEDVTSAATNLRNSILKEVKQLGTISLLALDCRTVEGTQRIPTSWLSIHRLQSPTFRGLCQSMAFPIYQVGVTLSSITMPSYLLALLSRVVEEDQKLHKSLVPRVRSLTQRCVQGLSSGDQVKTAISCWWDQPAQHVLPETRKGGLTFQQWLQRWKLAAKVS</sequence>
<dbReference type="GO" id="GO:0007098">
    <property type="term" value="P:centrosome cycle"/>
    <property type="evidence" value="ECO:0007669"/>
    <property type="project" value="InterPro"/>
</dbReference>
<keyword evidence="1" id="KW-0175">Coiled coil</keyword>
<organism evidence="2 3">
    <name type="scientific">Sphaeramia orbicularis</name>
    <name type="common">orbiculate cardinalfish</name>
    <dbReference type="NCBI Taxonomy" id="375764"/>
    <lineage>
        <taxon>Eukaryota</taxon>
        <taxon>Metazoa</taxon>
        <taxon>Chordata</taxon>
        <taxon>Craniata</taxon>
        <taxon>Vertebrata</taxon>
        <taxon>Euteleostomi</taxon>
        <taxon>Actinopterygii</taxon>
        <taxon>Neopterygii</taxon>
        <taxon>Teleostei</taxon>
        <taxon>Neoteleostei</taxon>
        <taxon>Acanthomorphata</taxon>
        <taxon>Gobiaria</taxon>
        <taxon>Kurtiformes</taxon>
        <taxon>Apogonoidei</taxon>
        <taxon>Apogonidae</taxon>
        <taxon>Apogoninae</taxon>
        <taxon>Sphaeramia</taxon>
    </lineage>
</organism>
<dbReference type="AlphaFoldDB" id="A0A673B9Q2"/>
<dbReference type="GO" id="GO:0051225">
    <property type="term" value="P:spindle assembly"/>
    <property type="evidence" value="ECO:0007669"/>
    <property type="project" value="InterPro"/>
</dbReference>
<dbReference type="InterPro" id="IPR029131">
    <property type="entry name" value="HAUS5"/>
</dbReference>
<accession>A0A673B9Q2</accession>
<keyword evidence="3" id="KW-1185">Reference proteome</keyword>
<dbReference type="PANTHER" id="PTHR28588">
    <property type="entry name" value="HAUS AUGMIN-LIKE COMPLEX SUBUNIT 5"/>
    <property type="match status" value="1"/>
</dbReference>
<evidence type="ECO:0000313" key="3">
    <source>
        <dbReference type="Proteomes" id="UP000472271"/>
    </source>
</evidence>
<reference evidence="2" key="1">
    <citation type="submission" date="2019-06" db="EMBL/GenBank/DDBJ databases">
        <authorList>
            <consortium name="Wellcome Sanger Institute Data Sharing"/>
        </authorList>
    </citation>
    <scope>NUCLEOTIDE SEQUENCE [LARGE SCALE GENOMIC DNA]</scope>
</reference>